<dbReference type="GO" id="GO:0005886">
    <property type="term" value="C:plasma membrane"/>
    <property type="evidence" value="ECO:0007669"/>
    <property type="project" value="TreeGrafter"/>
</dbReference>
<organism evidence="3 4">
    <name type="scientific">Bacillus salipaludis</name>
    <dbReference type="NCBI Taxonomy" id="2547811"/>
    <lineage>
        <taxon>Bacteria</taxon>
        <taxon>Bacillati</taxon>
        <taxon>Bacillota</taxon>
        <taxon>Bacilli</taxon>
        <taxon>Bacillales</taxon>
        <taxon>Bacillaceae</taxon>
        <taxon>Bacillus</taxon>
    </lineage>
</organism>
<accession>A0A4R5VTU3</accession>
<dbReference type="AlphaFoldDB" id="A0A4R5VTU3"/>
<dbReference type="GO" id="GO:0004715">
    <property type="term" value="F:non-membrane spanning protein tyrosine kinase activity"/>
    <property type="evidence" value="ECO:0007669"/>
    <property type="project" value="UniProtKB-EC"/>
</dbReference>
<dbReference type="Proteomes" id="UP000295132">
    <property type="component" value="Unassembled WGS sequence"/>
</dbReference>
<gene>
    <name evidence="3" type="ORF">E2K98_10200</name>
</gene>
<dbReference type="NCBIfam" id="TIGR01007">
    <property type="entry name" value="eps_fam"/>
    <property type="match status" value="1"/>
</dbReference>
<keyword evidence="2" id="KW-0067">ATP-binding</keyword>
<dbReference type="PANTHER" id="PTHR32309:SF13">
    <property type="entry name" value="FERRIC ENTEROBACTIN TRANSPORT PROTEIN FEPE"/>
    <property type="match status" value="1"/>
</dbReference>
<dbReference type="InterPro" id="IPR017746">
    <property type="entry name" value="Cellulose_synthase_operon_BcsQ"/>
</dbReference>
<dbReference type="GO" id="GO:0005524">
    <property type="term" value="F:ATP binding"/>
    <property type="evidence" value="ECO:0007669"/>
    <property type="project" value="UniProtKB-KW"/>
</dbReference>
<protein>
    <submittedName>
        <fullName evidence="3">Polysaccharide biosynthesis tyrosine autokinase</fullName>
        <ecNumber evidence="3">2.7.10.2</ecNumber>
    </submittedName>
</protein>
<dbReference type="InterPro" id="IPR005702">
    <property type="entry name" value="Wzc-like_C"/>
</dbReference>
<dbReference type="EMBL" id="SMYO01000004">
    <property type="protein sequence ID" value="TDK62411.1"/>
    <property type="molecule type" value="Genomic_DNA"/>
</dbReference>
<keyword evidence="3" id="KW-0808">Transferase</keyword>
<comment type="caution">
    <text evidence="3">The sequence shown here is derived from an EMBL/GenBank/DDBJ whole genome shotgun (WGS) entry which is preliminary data.</text>
</comment>
<sequence>MYMKRDETKKIMQRLKLNEESVSTEQIRMIRTKIDQASDRKSTLFMLTSPQYEAEKSIISTKLAKSYAEQGKKVLLVDANIRNPSLHHWFQISNDSGLSNVILNNEEIHLYYKETLVPGLVVLPAGPSPLNLSDVWVTSKIKDMVSKCEAEFEVVIFEAPAFLTASDSQILANHCDGVILVVKANKTKKEDTLKTKEYLERTNNQIVGVIYQTG</sequence>
<dbReference type="CDD" id="cd05387">
    <property type="entry name" value="BY-kinase"/>
    <property type="match status" value="1"/>
</dbReference>
<dbReference type="InterPro" id="IPR050445">
    <property type="entry name" value="Bact_polysacc_biosynth/exp"/>
</dbReference>
<evidence type="ECO:0000313" key="4">
    <source>
        <dbReference type="Proteomes" id="UP000295132"/>
    </source>
</evidence>
<evidence type="ECO:0000313" key="3">
    <source>
        <dbReference type="EMBL" id="TDK62411.1"/>
    </source>
</evidence>
<reference evidence="3 4" key="1">
    <citation type="submission" date="2019-03" db="EMBL/GenBank/DDBJ databases">
        <title>Bacillus niacini sp. nov. a Nicotinate-Metabolizing Mesophile Isolated from Soil.</title>
        <authorList>
            <person name="Zhang G."/>
        </authorList>
    </citation>
    <scope>NUCLEOTIDE SEQUENCE [LARGE SCALE GENOMIC DNA]</scope>
    <source>
        <strain evidence="3 4">WN066</strain>
    </source>
</reference>
<dbReference type="Pfam" id="PF06564">
    <property type="entry name" value="CBP_BcsQ"/>
    <property type="match status" value="1"/>
</dbReference>
<keyword evidence="1" id="KW-0547">Nucleotide-binding</keyword>
<dbReference type="EC" id="2.7.10.2" evidence="3"/>
<name>A0A4R5VTU3_9BACI</name>
<evidence type="ECO:0000256" key="2">
    <source>
        <dbReference type="ARBA" id="ARBA00022840"/>
    </source>
</evidence>
<dbReference type="SUPFAM" id="SSF52540">
    <property type="entry name" value="P-loop containing nucleoside triphosphate hydrolases"/>
    <property type="match status" value="1"/>
</dbReference>
<keyword evidence="3" id="KW-0418">Kinase</keyword>
<dbReference type="Gene3D" id="3.40.50.300">
    <property type="entry name" value="P-loop containing nucleotide triphosphate hydrolases"/>
    <property type="match status" value="1"/>
</dbReference>
<evidence type="ECO:0000256" key="1">
    <source>
        <dbReference type="ARBA" id="ARBA00022741"/>
    </source>
</evidence>
<proteinExistence type="predicted"/>
<dbReference type="InterPro" id="IPR027417">
    <property type="entry name" value="P-loop_NTPase"/>
</dbReference>
<dbReference type="PANTHER" id="PTHR32309">
    <property type="entry name" value="TYROSINE-PROTEIN KINASE"/>
    <property type="match status" value="1"/>
</dbReference>